<gene>
    <name evidence="1" type="ORF">MGAL_10B034807</name>
</gene>
<sequence>MDNFLVLKTSIWQTRLIIPATIVNQDPIKEIVLQSMKINVMAYQDTFAAVCRCSIEHFDTCESSIIELKIAHEDEQVCFTVIITNISDIRSTGICNVKSKVLLLSDQVKDVNIALEDFQTKINSSMTSTSELRRRVVNVQASKREVMTYAAAAVQTADKSVSVVPLDSPIRSETPRTSTSCPTLPAHDRIHVSQETISKTDNQS</sequence>
<comment type="caution">
    <text evidence="1">The sequence shown here is derived from an EMBL/GenBank/DDBJ whole genome shotgun (WGS) entry which is preliminary data.</text>
</comment>
<dbReference type="EMBL" id="UYJE01006614">
    <property type="protein sequence ID" value="VDI47443.1"/>
    <property type="molecule type" value="Genomic_DNA"/>
</dbReference>
<evidence type="ECO:0000313" key="1">
    <source>
        <dbReference type="EMBL" id="VDI47443.1"/>
    </source>
</evidence>
<keyword evidence="2" id="KW-1185">Reference proteome</keyword>
<dbReference type="AlphaFoldDB" id="A0A8B6FE77"/>
<reference evidence="1" key="1">
    <citation type="submission" date="2018-11" db="EMBL/GenBank/DDBJ databases">
        <authorList>
            <person name="Alioto T."/>
            <person name="Alioto T."/>
        </authorList>
    </citation>
    <scope>NUCLEOTIDE SEQUENCE</scope>
</reference>
<protein>
    <submittedName>
        <fullName evidence="1">Uncharacterized protein</fullName>
    </submittedName>
</protein>
<name>A0A8B6FE77_MYTGA</name>
<evidence type="ECO:0000313" key="2">
    <source>
        <dbReference type="Proteomes" id="UP000596742"/>
    </source>
</evidence>
<proteinExistence type="predicted"/>
<organism evidence="1 2">
    <name type="scientific">Mytilus galloprovincialis</name>
    <name type="common">Mediterranean mussel</name>
    <dbReference type="NCBI Taxonomy" id="29158"/>
    <lineage>
        <taxon>Eukaryota</taxon>
        <taxon>Metazoa</taxon>
        <taxon>Spiralia</taxon>
        <taxon>Lophotrochozoa</taxon>
        <taxon>Mollusca</taxon>
        <taxon>Bivalvia</taxon>
        <taxon>Autobranchia</taxon>
        <taxon>Pteriomorphia</taxon>
        <taxon>Mytilida</taxon>
        <taxon>Mytiloidea</taxon>
        <taxon>Mytilidae</taxon>
        <taxon>Mytilinae</taxon>
        <taxon>Mytilus</taxon>
    </lineage>
</organism>
<dbReference type="Proteomes" id="UP000596742">
    <property type="component" value="Unassembled WGS sequence"/>
</dbReference>
<accession>A0A8B6FE77</accession>